<feature type="domain" description="CD80-like immunoglobulin C2-set" evidence="2">
    <location>
        <begin position="61"/>
        <end position="84"/>
    </location>
</feature>
<evidence type="ECO:0000313" key="3">
    <source>
        <dbReference type="EMBL" id="KAK6624073.1"/>
    </source>
</evidence>
<evidence type="ECO:0000313" key="4">
    <source>
        <dbReference type="Proteomes" id="UP001359485"/>
    </source>
</evidence>
<evidence type="ECO:0000256" key="1">
    <source>
        <dbReference type="ARBA" id="ARBA00023157"/>
    </source>
</evidence>
<dbReference type="Proteomes" id="UP001359485">
    <property type="component" value="Unassembled WGS sequence"/>
</dbReference>
<protein>
    <recommendedName>
        <fullName evidence="2">CD80-like immunoglobulin C2-set domain-containing protein</fullName>
    </recommendedName>
</protein>
<dbReference type="Pfam" id="PF08205">
    <property type="entry name" value="C2-set_2"/>
    <property type="match status" value="1"/>
</dbReference>
<reference evidence="3 4" key="1">
    <citation type="submission" date="2023-09" db="EMBL/GenBank/DDBJ databases">
        <title>Genomes of two closely related lineages of the louse Polyplax serrata with different host specificities.</title>
        <authorList>
            <person name="Martinu J."/>
            <person name="Tarabai H."/>
            <person name="Stefka J."/>
            <person name="Hypsa V."/>
        </authorList>
    </citation>
    <scope>NUCLEOTIDE SEQUENCE [LARGE SCALE GENOMIC DNA]</scope>
    <source>
        <strain evidence="3">98ZLc_SE</strain>
    </source>
</reference>
<gene>
    <name evidence="3" type="ORF">RUM44_010931</name>
</gene>
<evidence type="ECO:0000259" key="2">
    <source>
        <dbReference type="Pfam" id="PF08205"/>
    </source>
</evidence>
<comment type="caution">
    <text evidence="3">The sequence shown here is derived from an EMBL/GenBank/DDBJ whole genome shotgun (WGS) entry which is preliminary data.</text>
</comment>
<dbReference type="PANTHER" id="PTHR21261:SF8">
    <property type="entry name" value="BEATEN PATH IA, ISOFORM B-RELATED"/>
    <property type="match status" value="1"/>
</dbReference>
<sequence length="113" mass="12736">MTRLTIEKVQPSLSGKYNCEVSAESSFHTALVSGVMDVVDVPELDPVIEGVKRRYKVGDMLYANCTSGKSNPPANITWYINGQLPRHNKDYFGYAETFRGPNKAYHPYYLLTN</sequence>
<dbReference type="EMBL" id="JAWJWF010000046">
    <property type="protein sequence ID" value="KAK6624073.1"/>
    <property type="molecule type" value="Genomic_DNA"/>
</dbReference>
<dbReference type="PANTHER" id="PTHR21261">
    <property type="entry name" value="BEAT PROTEIN"/>
    <property type="match status" value="1"/>
</dbReference>
<dbReference type="Gene3D" id="2.60.40.10">
    <property type="entry name" value="Immunoglobulins"/>
    <property type="match status" value="1"/>
</dbReference>
<dbReference type="InterPro" id="IPR013162">
    <property type="entry name" value="CD80_C2-set"/>
</dbReference>
<proteinExistence type="predicted"/>
<dbReference type="InterPro" id="IPR013783">
    <property type="entry name" value="Ig-like_fold"/>
</dbReference>
<organism evidence="3 4">
    <name type="scientific">Polyplax serrata</name>
    <name type="common">Common mouse louse</name>
    <dbReference type="NCBI Taxonomy" id="468196"/>
    <lineage>
        <taxon>Eukaryota</taxon>
        <taxon>Metazoa</taxon>
        <taxon>Ecdysozoa</taxon>
        <taxon>Arthropoda</taxon>
        <taxon>Hexapoda</taxon>
        <taxon>Insecta</taxon>
        <taxon>Pterygota</taxon>
        <taxon>Neoptera</taxon>
        <taxon>Paraneoptera</taxon>
        <taxon>Psocodea</taxon>
        <taxon>Troctomorpha</taxon>
        <taxon>Phthiraptera</taxon>
        <taxon>Anoplura</taxon>
        <taxon>Polyplacidae</taxon>
        <taxon>Polyplax</taxon>
    </lineage>
</organism>
<keyword evidence="4" id="KW-1185">Reference proteome</keyword>
<keyword evidence="1" id="KW-1015">Disulfide bond</keyword>
<name>A0ABR1AQB6_POLSC</name>
<accession>A0ABR1AQB6</accession>